<dbReference type="InterPro" id="IPR027417">
    <property type="entry name" value="P-loop_NTPase"/>
</dbReference>
<evidence type="ECO:0000313" key="7">
    <source>
        <dbReference type="EMBL" id="KPP91000.1"/>
    </source>
</evidence>
<dbReference type="PANTHER" id="PTHR34383:SF1">
    <property type="entry name" value="ADP-POLYPHOSPHATE PHOSPHOTRANSFERASE"/>
    <property type="match status" value="1"/>
</dbReference>
<proteinExistence type="inferred from homology"/>
<dbReference type="Gene3D" id="3.40.50.300">
    <property type="entry name" value="P-loop containing nucleotide triphosphate hydrolases"/>
    <property type="match status" value="1"/>
</dbReference>
<dbReference type="EC" id="2.7.4.-" evidence="4"/>
<evidence type="ECO:0000313" key="8">
    <source>
        <dbReference type="Proteomes" id="UP000050413"/>
    </source>
</evidence>
<comment type="function">
    <text evidence="4">Uses inorganic polyphosphate (polyP) as a donor to convert GDP to GTP or ADP to ATP.</text>
</comment>
<reference evidence="7 8" key="1">
    <citation type="submission" date="2015-09" db="EMBL/GenBank/DDBJ databases">
        <title>Identification and resolution of microdiversity through metagenomic sequencing of parallel consortia.</title>
        <authorList>
            <person name="Nelson W.C."/>
            <person name="Romine M.F."/>
            <person name="Lindemann S.R."/>
        </authorList>
    </citation>
    <scope>NUCLEOTIDE SEQUENCE [LARGE SCALE GENOMIC DNA]</scope>
    <source>
        <strain evidence="7">HL-91</strain>
    </source>
</reference>
<evidence type="ECO:0000256" key="4">
    <source>
        <dbReference type="RuleBase" id="RU369062"/>
    </source>
</evidence>
<comment type="caution">
    <text evidence="7">The sequence shown here is derived from an EMBL/GenBank/DDBJ whole genome shotgun (WGS) entry which is preliminary data.</text>
</comment>
<evidence type="ECO:0000256" key="2">
    <source>
        <dbReference type="ARBA" id="ARBA00022679"/>
    </source>
</evidence>
<evidence type="ECO:0000256" key="1">
    <source>
        <dbReference type="ARBA" id="ARBA00009924"/>
    </source>
</evidence>
<dbReference type="InterPro" id="IPR022486">
    <property type="entry name" value="PPK2_PA0141"/>
</dbReference>
<dbReference type="STRING" id="1666912.Ga0058931_3273"/>
<evidence type="ECO:0000313" key="9">
    <source>
        <dbReference type="Proteomes" id="UP000182045"/>
    </source>
</evidence>
<dbReference type="InterPro" id="IPR016898">
    <property type="entry name" value="Polyphosphate_phosphotransfera"/>
</dbReference>
<dbReference type="GO" id="GO:0006793">
    <property type="term" value="P:phosphorus metabolic process"/>
    <property type="evidence" value="ECO:0007669"/>
    <property type="project" value="InterPro"/>
</dbReference>
<comment type="subunit">
    <text evidence="4">Homotetramer.</text>
</comment>
<dbReference type="Proteomes" id="UP000182045">
    <property type="component" value="Unassembled WGS sequence"/>
</dbReference>
<name>A0A0P7WU53_9RHOB</name>
<keyword evidence="3 4" id="KW-0418">Kinase</keyword>
<reference evidence="6 9" key="2">
    <citation type="submission" date="2016-01" db="EMBL/GenBank/DDBJ databases">
        <authorList>
            <person name="Varghese N."/>
        </authorList>
    </citation>
    <scope>NUCLEOTIDE SEQUENCE [LARGE SCALE GENOMIC DNA]</scope>
    <source>
        <strain evidence="6 9">HL-91</strain>
    </source>
</reference>
<keyword evidence="9" id="KW-1185">Reference proteome</keyword>
<dbReference type="EMBL" id="FBYC01000004">
    <property type="protein sequence ID" value="CUX83951.1"/>
    <property type="molecule type" value="Genomic_DNA"/>
</dbReference>
<accession>A0A0P7WU53</accession>
<organism evidence="7 8">
    <name type="scientific">Roseibaca calidilacus</name>
    <dbReference type="NCBI Taxonomy" id="1666912"/>
    <lineage>
        <taxon>Bacteria</taxon>
        <taxon>Pseudomonadati</taxon>
        <taxon>Pseudomonadota</taxon>
        <taxon>Alphaproteobacteria</taxon>
        <taxon>Rhodobacterales</taxon>
        <taxon>Paracoccaceae</taxon>
        <taxon>Roseinatronobacter</taxon>
    </lineage>
</organism>
<gene>
    <name evidence="7" type="primary">ppk2</name>
    <name evidence="6" type="ORF">Ga0058931_3273</name>
    <name evidence="7" type="ORF">HLUCCA05_06165</name>
</gene>
<sequence>MSVIPMPRAGEVSEFLENGAPKAIREAVEDARKRDTLAGDYPYPRWMNKGDYKDALKPLQLELMKLQHWLTASSARVVVVFEGRDTAGKGGCINRIADVMSHRILRVEALPKPTDREAREWYFQRYVARLPAGGEMVLFDRSWYNRAVVEHVFGFCTPAQRAAFFDQLPGFENLLVQDGIHFIKIWLNVSRAEQVRRLLAREDDPMKHWKLSGLDVKGLAKWDSYTHAIAQTFERSHSAAAPWTVIRSEDKYRARLAVLQHILGQIPYTDKDQIAAPDPAICGTPALWQPELWDDGT</sequence>
<protein>
    <recommendedName>
        <fullName evidence="4">ADP/GDP-polyphosphate phosphotransferase</fullName>
        <ecNumber evidence="4">2.7.4.-</ecNumber>
    </recommendedName>
    <alternativeName>
        <fullName evidence="4">Polyphosphate kinase PPK2</fullName>
    </alternativeName>
</protein>
<dbReference type="NCBIfam" id="TIGR03707">
    <property type="entry name" value="PPK2_P_aer"/>
    <property type="match status" value="1"/>
</dbReference>
<evidence type="ECO:0000256" key="3">
    <source>
        <dbReference type="ARBA" id="ARBA00022777"/>
    </source>
</evidence>
<evidence type="ECO:0000313" key="6">
    <source>
        <dbReference type="EMBL" id="CUX83951.1"/>
    </source>
</evidence>
<comment type="similarity">
    <text evidence="1 4">Belongs to the polyphosphate kinase 2 (PPK2) family. Class I subfamily.</text>
</comment>
<dbReference type="InterPro" id="IPR022488">
    <property type="entry name" value="PPK2-related"/>
</dbReference>
<dbReference type="PANTHER" id="PTHR34383">
    <property type="entry name" value="POLYPHOSPHATE:AMP PHOSPHOTRANSFERASE-RELATED"/>
    <property type="match status" value="1"/>
</dbReference>
<keyword evidence="2 4" id="KW-0808">Transferase</keyword>
<evidence type="ECO:0000259" key="5">
    <source>
        <dbReference type="Pfam" id="PF03976"/>
    </source>
</evidence>
<dbReference type="SUPFAM" id="SSF52540">
    <property type="entry name" value="P-loop containing nucleoside triphosphate hydrolases"/>
    <property type="match status" value="1"/>
</dbReference>
<dbReference type="Pfam" id="PF03976">
    <property type="entry name" value="PPK2"/>
    <property type="match status" value="1"/>
</dbReference>
<feature type="domain" description="Polyphosphate kinase-2-related" evidence="5">
    <location>
        <begin position="48"/>
        <end position="272"/>
    </location>
</feature>
<dbReference type="PIRSF" id="PIRSF028756">
    <property type="entry name" value="PPK2_prd"/>
    <property type="match status" value="1"/>
</dbReference>
<dbReference type="EMBL" id="LJSG01000016">
    <property type="protein sequence ID" value="KPP91000.1"/>
    <property type="molecule type" value="Genomic_DNA"/>
</dbReference>
<dbReference type="AlphaFoldDB" id="A0A0P7WU53"/>
<dbReference type="RefSeq" id="WP_342667181.1">
    <property type="nucleotide sequence ID" value="NZ_FBYC01000004.1"/>
</dbReference>
<dbReference type="GO" id="GO:0008976">
    <property type="term" value="F:polyphosphate kinase activity"/>
    <property type="evidence" value="ECO:0007669"/>
    <property type="project" value="UniProtKB-UniRule"/>
</dbReference>
<dbReference type="Proteomes" id="UP000050413">
    <property type="component" value="Unassembled WGS sequence"/>
</dbReference>